<feature type="region of interest" description="Disordered" evidence="3">
    <location>
        <begin position="393"/>
        <end position="415"/>
    </location>
</feature>
<comment type="caution">
    <text evidence="6">The sequence shown here is derived from an EMBL/GenBank/DDBJ whole genome shotgun (WGS) entry which is preliminary data.</text>
</comment>
<feature type="compositionally biased region" description="Basic and acidic residues" evidence="3">
    <location>
        <begin position="227"/>
        <end position="251"/>
    </location>
</feature>
<proteinExistence type="inferred from homology"/>
<dbReference type="EMBL" id="JAAGNN010000007">
    <property type="protein sequence ID" value="KAF4086762.1"/>
    <property type="molecule type" value="Genomic_DNA"/>
</dbReference>
<feature type="coiled-coil region" evidence="2">
    <location>
        <begin position="727"/>
        <end position="771"/>
    </location>
</feature>
<evidence type="ECO:0000259" key="5">
    <source>
        <dbReference type="Pfam" id="PF25779"/>
    </source>
</evidence>
<feature type="coiled-coil region" evidence="2">
    <location>
        <begin position="813"/>
        <end position="872"/>
    </location>
</feature>
<feature type="compositionally biased region" description="Basic and acidic residues" evidence="3">
    <location>
        <begin position="880"/>
        <end position="889"/>
    </location>
</feature>
<reference evidence="6 7" key="1">
    <citation type="submission" date="2020-02" db="EMBL/GenBank/DDBJ databases">
        <title>A chromosome-scale genome assembly of the black bullhead catfish (Ameiurus melas).</title>
        <authorList>
            <person name="Wen M."/>
            <person name="Zham M."/>
            <person name="Cabau C."/>
            <person name="Klopp C."/>
            <person name="Donnadieu C."/>
            <person name="Roques C."/>
            <person name="Bouchez O."/>
            <person name="Lampietro C."/>
            <person name="Jouanno E."/>
            <person name="Herpin A."/>
            <person name="Louis A."/>
            <person name="Berthelot C."/>
            <person name="Parey E."/>
            <person name="Roest-Crollius H."/>
            <person name="Braasch I."/>
            <person name="Postlethwait J."/>
            <person name="Robinson-Rechavi M."/>
            <person name="Echchiki A."/>
            <person name="Begum T."/>
            <person name="Montfort J."/>
            <person name="Schartl M."/>
            <person name="Bobe J."/>
            <person name="Guiguen Y."/>
        </authorList>
    </citation>
    <scope>NUCLEOTIDE SEQUENCE [LARGE SCALE GENOMIC DNA]</scope>
    <source>
        <strain evidence="6">M_S1</strain>
        <tissue evidence="6">Blood</tissue>
    </source>
</reference>
<feature type="domain" description="CENPJ tubulin-binding region" evidence="5">
    <location>
        <begin position="245"/>
        <end position="300"/>
    </location>
</feature>
<evidence type="ECO:0008006" key="8">
    <source>
        <dbReference type="Google" id="ProtNLM"/>
    </source>
</evidence>
<dbReference type="GO" id="GO:0005813">
    <property type="term" value="C:centrosome"/>
    <property type="evidence" value="ECO:0007669"/>
    <property type="project" value="TreeGrafter"/>
</dbReference>
<feature type="domain" description="Centromere protein J C-terminal" evidence="4">
    <location>
        <begin position="1147"/>
        <end position="1175"/>
    </location>
</feature>
<accession>A0A7J6AV23</accession>
<dbReference type="InterPro" id="IPR026581">
    <property type="entry name" value="TCP10L/CENPJ"/>
</dbReference>
<dbReference type="GO" id="GO:0060271">
    <property type="term" value="P:cilium assembly"/>
    <property type="evidence" value="ECO:0007669"/>
    <property type="project" value="TreeGrafter"/>
</dbReference>
<evidence type="ECO:0000256" key="2">
    <source>
        <dbReference type="SAM" id="Coils"/>
    </source>
</evidence>
<feature type="compositionally biased region" description="Basic and acidic residues" evidence="3">
    <location>
        <begin position="600"/>
        <end position="610"/>
    </location>
</feature>
<feature type="domain" description="Centromere protein J C-terminal" evidence="4">
    <location>
        <begin position="1073"/>
        <end position="1101"/>
    </location>
</feature>
<feature type="region of interest" description="Disordered" evidence="3">
    <location>
        <begin position="302"/>
        <end position="350"/>
    </location>
</feature>
<gene>
    <name evidence="6" type="ORF">AMELA_G00088150</name>
</gene>
<feature type="domain" description="Centromere protein J C-terminal" evidence="4">
    <location>
        <begin position="1001"/>
        <end position="1033"/>
    </location>
</feature>
<dbReference type="Gene3D" id="2.60.450.20">
    <property type="match status" value="1"/>
</dbReference>
<feature type="region of interest" description="Disordered" evidence="3">
    <location>
        <begin position="38"/>
        <end position="62"/>
    </location>
</feature>
<dbReference type="InterPro" id="IPR047002">
    <property type="entry name" value="Tcp10_C_sf"/>
</dbReference>
<evidence type="ECO:0000256" key="1">
    <source>
        <dbReference type="ARBA" id="ARBA00005627"/>
    </source>
</evidence>
<dbReference type="Pfam" id="PF25779">
    <property type="entry name" value="Tubulin-bind_CPAP"/>
    <property type="match status" value="1"/>
</dbReference>
<dbReference type="GO" id="GO:0005814">
    <property type="term" value="C:centriole"/>
    <property type="evidence" value="ECO:0007669"/>
    <property type="project" value="TreeGrafter"/>
</dbReference>
<evidence type="ECO:0000313" key="6">
    <source>
        <dbReference type="EMBL" id="KAF4086762.1"/>
    </source>
</evidence>
<feature type="region of interest" description="Disordered" evidence="3">
    <location>
        <begin position="700"/>
        <end position="725"/>
    </location>
</feature>
<dbReference type="GO" id="GO:0061511">
    <property type="term" value="P:centriole elongation"/>
    <property type="evidence" value="ECO:0007669"/>
    <property type="project" value="TreeGrafter"/>
</dbReference>
<organism evidence="6 7">
    <name type="scientific">Ameiurus melas</name>
    <name type="common">Black bullhead</name>
    <name type="synonym">Silurus melas</name>
    <dbReference type="NCBI Taxonomy" id="219545"/>
    <lineage>
        <taxon>Eukaryota</taxon>
        <taxon>Metazoa</taxon>
        <taxon>Chordata</taxon>
        <taxon>Craniata</taxon>
        <taxon>Vertebrata</taxon>
        <taxon>Euteleostomi</taxon>
        <taxon>Actinopterygii</taxon>
        <taxon>Neopterygii</taxon>
        <taxon>Teleostei</taxon>
        <taxon>Ostariophysi</taxon>
        <taxon>Siluriformes</taxon>
        <taxon>Ictaluridae</taxon>
        <taxon>Ameiurus</taxon>
    </lineage>
</organism>
<dbReference type="AlphaFoldDB" id="A0A7J6AV23"/>
<feature type="compositionally biased region" description="Pro residues" evidence="3">
    <location>
        <begin position="703"/>
        <end position="712"/>
    </location>
</feature>
<name>A0A7J6AV23_AMEME</name>
<dbReference type="Proteomes" id="UP000593565">
    <property type="component" value="Unassembled WGS sequence"/>
</dbReference>
<dbReference type="InterPro" id="IPR009852">
    <property type="entry name" value="CENPJ_C_dom"/>
</dbReference>
<feature type="region of interest" description="Disordered" evidence="3">
    <location>
        <begin position="589"/>
        <end position="656"/>
    </location>
</feature>
<dbReference type="Pfam" id="PF07202">
    <property type="entry name" value="Tcp10_C"/>
    <property type="match status" value="3"/>
</dbReference>
<feature type="compositionally biased region" description="Polar residues" evidence="3">
    <location>
        <begin position="164"/>
        <end position="174"/>
    </location>
</feature>
<keyword evidence="7" id="KW-1185">Reference proteome</keyword>
<feature type="region of interest" description="Disordered" evidence="3">
    <location>
        <begin position="164"/>
        <end position="251"/>
    </location>
</feature>
<evidence type="ECO:0000259" key="4">
    <source>
        <dbReference type="Pfam" id="PF07202"/>
    </source>
</evidence>
<feature type="region of interest" description="Disordered" evidence="3">
    <location>
        <begin position="878"/>
        <end position="940"/>
    </location>
</feature>
<evidence type="ECO:0000256" key="3">
    <source>
        <dbReference type="SAM" id="MobiDB-lite"/>
    </source>
</evidence>
<evidence type="ECO:0000313" key="7">
    <source>
        <dbReference type="Proteomes" id="UP000593565"/>
    </source>
</evidence>
<sequence length="1190" mass="134171">MFAERSRSRSMSSPAGPQSPFLWRWMASSSRAGVFLNASPGELGSVRSSCRSPEKDGSLEDSFSAQFAPLPMSRSSSCLSVDSVCPSQSSMAPVSEVDMGRPAPRNPQALIDRLQELKQLQQCMQEQLKVHQQEQLKKLQNEQSQILGMVQAVTEYDNIKQPCLKTTEQSGSKSSHTRPRVSPVPHEQQQTKEVERTLVPSVWNQEPKVDQASSGHHTDEDYDHEEESLHSEDKCMWRKDNETEAHDRPIRSGKTFEEMLEEQLKLENEKLSKISGAPADAAKVKRPFLRRGEGLSRFTRGKTTRSFRDRATSSDTKPTPGINPLAFQGPTIRSHQSSEPKRTPQNSISATNCVTQRKTAVLNKTNFPQKTSAPVTKAFAKAQVHGGHQNVRVEEQNGSSGPLQHQSKSNNKPEGQKVFSDIMVDMSKGTSKKFHSMDEQTARIAENSFEVWLKERGEHWERDQHLECVELGEFELLERAADEFSFSSNSSFINTLLRRDGRRLSSTPVKPPPKSSFPDHCLDDRTGLSRAHSPPVPLVGSVEVIEGANTQTDEVMTNCSGDVEVEESYSSQCSDTVFHQPATVPNLQEPFNFQVSAPPYDKRSYQDRDGAGSPEGDEESHRDSTLVDVRGQVEFDDDDTWNEPESSNCSPAKRGDLPDRVLKRKIAISKGAELDHCSNSPLDREPEPPRTCQLVAKLFPSLKPKPCPPPTELPDSDGHSEQGAARSTLLRERLVELETEIERFRKENAALNRLRQENQEFQENLRMERAEFKQNMADELVKWEEFKFEEGRKLQREKKQFEKYAAAARARPDKQERDEIQSLKQQLNSLQEDLRKREARWTSTHSRLRQQIDTLSAENATLRDQVRTLEKLRLSTWKNAESEREKARESSTASSNSTNTRTAKSKSPSSSVKSSPLENSKKMESLEVQNPPKIPAKASSTTFSTGWQKALPCPVAGACHISDHLIVSEIKSHDPQLIKNSTNSVLEVDSPRDVPGISDIGQEEITHMDGKIERMFPDGGRLTVFPNGTRKEVSADGLSVRVAFFNGDIKQIMPDQRVIYYYAEAQTTHTTYPDGMEVLQFPNNQIEKHFTDGHKEIIFPDQTVKNLYPDGREESVLVDGTIIQQNPDGTKQIQFNTGQRELHTAEFKRREYPDGTVKTVYSDGRQETRYPTGRVRLKNQEGHVIMDTKT</sequence>
<dbReference type="PANTHER" id="PTHR10331">
    <property type="entry name" value="T COMPLEX PROTEIN 10"/>
    <property type="match status" value="1"/>
</dbReference>
<keyword evidence="2" id="KW-0175">Coiled coil</keyword>
<dbReference type="GO" id="GO:0015631">
    <property type="term" value="F:tubulin binding"/>
    <property type="evidence" value="ECO:0007669"/>
    <property type="project" value="TreeGrafter"/>
</dbReference>
<feature type="compositionally biased region" description="Polar residues" evidence="3">
    <location>
        <begin position="396"/>
        <end position="413"/>
    </location>
</feature>
<feature type="compositionally biased region" description="Low complexity" evidence="3">
    <location>
        <begin position="890"/>
        <end position="916"/>
    </location>
</feature>
<comment type="similarity">
    <text evidence="1">Belongs to the TCP10 family.</text>
</comment>
<dbReference type="PANTHER" id="PTHR10331:SF27">
    <property type="entry name" value="CENTROMERE PROTEIN J"/>
    <property type="match status" value="1"/>
</dbReference>
<protein>
    <recommendedName>
        <fullName evidence="8">Centromere protein J</fullName>
    </recommendedName>
</protein>
<dbReference type="InterPro" id="IPR058029">
    <property type="entry name" value="Tubulin-bd_CENPJ"/>
</dbReference>